<evidence type="ECO:0000256" key="10">
    <source>
        <dbReference type="ARBA" id="ARBA00022912"/>
    </source>
</evidence>
<dbReference type="PROSITE" id="PS00383">
    <property type="entry name" value="TYR_PHOSPHATASE_1"/>
    <property type="match status" value="1"/>
</dbReference>
<dbReference type="PRINTS" id="PR00700">
    <property type="entry name" value="PRTYPHPHTASE"/>
</dbReference>
<dbReference type="InterPro" id="IPR029021">
    <property type="entry name" value="Prot-tyrosine_phosphatase-like"/>
</dbReference>
<evidence type="ECO:0000256" key="4">
    <source>
        <dbReference type="ARBA" id="ARBA00022490"/>
    </source>
</evidence>
<dbReference type="InterPro" id="IPR000387">
    <property type="entry name" value="Tyr_Pase_dom"/>
</dbReference>
<name>A0A6P3Y1K3_DINQU</name>
<dbReference type="Proteomes" id="UP000515204">
    <property type="component" value="Unplaced"/>
</dbReference>
<dbReference type="InterPro" id="IPR013783">
    <property type="entry name" value="Ig-like_fold"/>
</dbReference>
<dbReference type="PROSITE" id="PS50056">
    <property type="entry name" value="TYR_PHOSPHATASE_2"/>
    <property type="match status" value="1"/>
</dbReference>
<dbReference type="GO" id="GO:0005737">
    <property type="term" value="C:cytoplasm"/>
    <property type="evidence" value="ECO:0007669"/>
    <property type="project" value="UniProtKB-SubCell"/>
</dbReference>
<dbReference type="Gene3D" id="3.90.190.10">
    <property type="entry name" value="Protein tyrosine phosphatase superfamily"/>
    <property type="match status" value="1"/>
</dbReference>
<dbReference type="FunFam" id="3.90.190.10:FF:000045">
    <property type="entry name" value="Tyrosine-protein phosphatase non-receptor type 12"/>
    <property type="match status" value="1"/>
</dbReference>
<keyword evidence="13" id="KW-0325">Glycoprotein</keyword>
<feature type="region of interest" description="Disordered" evidence="15">
    <location>
        <begin position="53"/>
        <end position="131"/>
    </location>
</feature>
<evidence type="ECO:0000256" key="3">
    <source>
        <dbReference type="ARBA" id="ARBA00013064"/>
    </source>
</evidence>
<protein>
    <recommendedName>
        <fullName evidence="3">protein-tyrosine-phosphatase</fullName>
        <ecNumber evidence="3">3.1.3.48</ecNumber>
    </recommendedName>
</protein>
<keyword evidence="10" id="KW-0904">Protein phosphatase</keyword>
<dbReference type="EC" id="3.1.3.48" evidence="3"/>
<accession>A0A6P3Y1K3</accession>
<keyword evidence="9" id="KW-0378">Hydrolase</keyword>
<proteinExistence type="inferred from homology"/>
<dbReference type="GO" id="GO:0009653">
    <property type="term" value="P:anatomical structure morphogenesis"/>
    <property type="evidence" value="ECO:0007669"/>
    <property type="project" value="UniProtKB-ARBA"/>
</dbReference>
<dbReference type="SMART" id="SM00404">
    <property type="entry name" value="PTPc_motif"/>
    <property type="match status" value="1"/>
</dbReference>
<dbReference type="InterPro" id="IPR041201">
    <property type="entry name" value="PTPRJ_TM"/>
</dbReference>
<feature type="compositionally biased region" description="Polar residues" evidence="15">
    <location>
        <begin position="53"/>
        <end position="65"/>
    </location>
</feature>
<dbReference type="PANTHER" id="PTHR46957">
    <property type="entry name" value="CYTOKINE RECEPTOR"/>
    <property type="match status" value="1"/>
</dbReference>
<dbReference type="InterPro" id="IPR003961">
    <property type="entry name" value="FN3_dom"/>
</dbReference>
<keyword evidence="11 16" id="KW-1133">Transmembrane helix</keyword>
<evidence type="ECO:0000256" key="7">
    <source>
        <dbReference type="ARBA" id="ARBA00022729"/>
    </source>
</evidence>
<dbReference type="GO" id="GO:0004725">
    <property type="term" value="F:protein tyrosine phosphatase activity"/>
    <property type="evidence" value="ECO:0007669"/>
    <property type="project" value="UniProtKB-EC"/>
</dbReference>
<dbReference type="PROSITE" id="PS50853">
    <property type="entry name" value="FN3"/>
    <property type="match status" value="4"/>
</dbReference>
<evidence type="ECO:0000313" key="22">
    <source>
        <dbReference type="RefSeq" id="XP_014484079.1"/>
    </source>
</evidence>
<feature type="compositionally biased region" description="Low complexity" evidence="15">
    <location>
        <begin position="106"/>
        <end position="131"/>
    </location>
</feature>
<evidence type="ECO:0000256" key="11">
    <source>
        <dbReference type="ARBA" id="ARBA00022989"/>
    </source>
</evidence>
<feature type="domain" description="Tyrosine-protein phosphatase" evidence="18">
    <location>
        <begin position="991"/>
        <end position="1248"/>
    </location>
</feature>
<dbReference type="SUPFAM" id="SSF52799">
    <property type="entry name" value="(Phosphotyrosine protein) phosphatases II"/>
    <property type="match status" value="1"/>
</dbReference>
<evidence type="ECO:0000256" key="1">
    <source>
        <dbReference type="ARBA" id="ARBA00004479"/>
    </source>
</evidence>
<keyword evidence="5" id="KW-0597">Phosphoprotein</keyword>
<feature type="compositionally biased region" description="Polar residues" evidence="15">
    <location>
        <begin position="73"/>
        <end position="86"/>
    </location>
</feature>
<dbReference type="CDD" id="cd00063">
    <property type="entry name" value="FN3"/>
    <property type="match status" value="3"/>
</dbReference>
<feature type="chain" id="PRO_5028050235" description="protein-tyrosine-phosphatase" evidence="17">
    <location>
        <begin position="22"/>
        <end position="1401"/>
    </location>
</feature>
<keyword evidence="8" id="KW-0677">Repeat</keyword>
<dbReference type="KEGG" id="dqu:106749283"/>
<keyword evidence="7 17" id="KW-0732">Signal</keyword>
<evidence type="ECO:0000256" key="2">
    <source>
        <dbReference type="ARBA" id="ARBA00004496"/>
    </source>
</evidence>
<feature type="transmembrane region" description="Helical" evidence="16">
    <location>
        <begin position="923"/>
        <end position="946"/>
    </location>
</feature>
<dbReference type="OrthoDB" id="5854685at2759"/>
<evidence type="ECO:0000256" key="8">
    <source>
        <dbReference type="ARBA" id="ARBA00022737"/>
    </source>
</evidence>
<dbReference type="InterPro" id="IPR016130">
    <property type="entry name" value="Tyr_Pase_AS"/>
</dbReference>
<dbReference type="SMART" id="SM00060">
    <property type="entry name" value="FN3"/>
    <property type="match status" value="6"/>
</dbReference>
<feature type="domain" description="Fibronectin type-III" evidence="20">
    <location>
        <begin position="241"/>
        <end position="332"/>
    </location>
</feature>
<reference evidence="22" key="1">
    <citation type="submission" date="2025-08" db="UniProtKB">
        <authorList>
            <consortium name="RefSeq"/>
        </authorList>
    </citation>
    <scope>IDENTIFICATION</scope>
</reference>
<evidence type="ECO:0000256" key="6">
    <source>
        <dbReference type="ARBA" id="ARBA00022692"/>
    </source>
</evidence>
<dbReference type="PANTHER" id="PTHR46957:SF3">
    <property type="entry name" value="CYTOKINE RECEPTOR"/>
    <property type="match status" value="1"/>
</dbReference>
<evidence type="ECO:0000256" key="12">
    <source>
        <dbReference type="ARBA" id="ARBA00023136"/>
    </source>
</evidence>
<evidence type="ECO:0000256" key="17">
    <source>
        <dbReference type="SAM" id="SignalP"/>
    </source>
</evidence>
<gene>
    <name evidence="22" type="primary">LOC106749283</name>
</gene>
<dbReference type="InterPro" id="IPR036116">
    <property type="entry name" value="FN3_sf"/>
</dbReference>
<dbReference type="SUPFAM" id="SSF49265">
    <property type="entry name" value="Fibronectin type III"/>
    <property type="match status" value="4"/>
</dbReference>
<evidence type="ECO:0000256" key="5">
    <source>
        <dbReference type="ARBA" id="ARBA00022553"/>
    </source>
</evidence>
<dbReference type="Pfam" id="PF00102">
    <property type="entry name" value="Y_phosphatase"/>
    <property type="match status" value="1"/>
</dbReference>
<dbReference type="GO" id="GO:0016020">
    <property type="term" value="C:membrane"/>
    <property type="evidence" value="ECO:0007669"/>
    <property type="project" value="UniProtKB-SubCell"/>
</dbReference>
<dbReference type="InterPro" id="IPR003595">
    <property type="entry name" value="Tyr_Pase_cat"/>
</dbReference>
<evidence type="ECO:0000259" key="19">
    <source>
        <dbReference type="PROSITE" id="PS50056"/>
    </source>
</evidence>
<organism evidence="21 22">
    <name type="scientific">Dinoponera quadriceps</name>
    <name type="common">South American ant</name>
    <dbReference type="NCBI Taxonomy" id="609295"/>
    <lineage>
        <taxon>Eukaryota</taxon>
        <taxon>Metazoa</taxon>
        <taxon>Ecdysozoa</taxon>
        <taxon>Arthropoda</taxon>
        <taxon>Hexapoda</taxon>
        <taxon>Insecta</taxon>
        <taxon>Pterygota</taxon>
        <taxon>Neoptera</taxon>
        <taxon>Endopterygota</taxon>
        <taxon>Hymenoptera</taxon>
        <taxon>Apocrita</taxon>
        <taxon>Aculeata</taxon>
        <taxon>Formicoidea</taxon>
        <taxon>Formicidae</taxon>
        <taxon>Ponerinae</taxon>
        <taxon>Ponerini</taxon>
        <taxon>Dinoponera</taxon>
    </lineage>
</organism>
<keyword evidence="12 16" id="KW-0472">Membrane</keyword>
<dbReference type="SMART" id="SM00194">
    <property type="entry name" value="PTPc"/>
    <property type="match status" value="1"/>
</dbReference>
<keyword evidence="6 16" id="KW-0812">Transmembrane</keyword>
<feature type="domain" description="Tyrosine specific protein phosphatases" evidence="19">
    <location>
        <begin position="1165"/>
        <end position="1239"/>
    </location>
</feature>
<dbReference type="Pfam" id="PF18861">
    <property type="entry name" value="PTP_tm"/>
    <property type="match status" value="1"/>
</dbReference>
<evidence type="ECO:0000256" key="13">
    <source>
        <dbReference type="ARBA" id="ARBA00023180"/>
    </source>
</evidence>
<evidence type="ECO:0000256" key="15">
    <source>
        <dbReference type="SAM" id="MobiDB-lite"/>
    </source>
</evidence>
<evidence type="ECO:0000256" key="14">
    <source>
        <dbReference type="ARBA" id="ARBA00034734"/>
    </source>
</evidence>
<dbReference type="InterPro" id="IPR050713">
    <property type="entry name" value="RTP_Phos/Ushers"/>
</dbReference>
<dbReference type="CTD" id="36790"/>
<evidence type="ECO:0000313" key="21">
    <source>
        <dbReference type="Proteomes" id="UP000515204"/>
    </source>
</evidence>
<keyword evidence="21" id="KW-1185">Reference proteome</keyword>
<evidence type="ECO:0000259" key="20">
    <source>
        <dbReference type="PROSITE" id="PS50853"/>
    </source>
</evidence>
<comment type="subcellular location">
    <subcellularLocation>
        <location evidence="2">Cytoplasm</location>
    </subcellularLocation>
    <subcellularLocation>
        <location evidence="1">Membrane</location>
        <topology evidence="1">Single-pass type I membrane protein</topology>
    </subcellularLocation>
</comment>
<dbReference type="CDD" id="cd00047">
    <property type="entry name" value="PTPc"/>
    <property type="match status" value="1"/>
</dbReference>
<dbReference type="Pfam" id="PF00041">
    <property type="entry name" value="fn3"/>
    <property type="match status" value="3"/>
</dbReference>
<dbReference type="PROSITE" id="PS50055">
    <property type="entry name" value="TYR_PHOSPHATASE_PTP"/>
    <property type="match status" value="1"/>
</dbReference>
<evidence type="ECO:0000256" key="9">
    <source>
        <dbReference type="ARBA" id="ARBA00022801"/>
    </source>
</evidence>
<keyword evidence="4" id="KW-0963">Cytoplasm</keyword>
<evidence type="ECO:0000256" key="16">
    <source>
        <dbReference type="SAM" id="Phobius"/>
    </source>
</evidence>
<dbReference type="GeneID" id="106749283"/>
<evidence type="ECO:0000259" key="18">
    <source>
        <dbReference type="PROSITE" id="PS50055"/>
    </source>
</evidence>
<dbReference type="GO" id="GO:0048666">
    <property type="term" value="P:neuron development"/>
    <property type="evidence" value="ECO:0007669"/>
    <property type="project" value="UniProtKB-ARBA"/>
</dbReference>
<feature type="domain" description="Fibronectin type-III" evidence="20">
    <location>
        <begin position="335"/>
        <end position="425"/>
    </location>
</feature>
<feature type="domain" description="Fibronectin type-III" evidence="20">
    <location>
        <begin position="533"/>
        <end position="638"/>
    </location>
</feature>
<dbReference type="RefSeq" id="XP_014484079.1">
    <property type="nucleotide sequence ID" value="XM_014628593.1"/>
</dbReference>
<comment type="similarity">
    <text evidence="14">Belongs to the protein-tyrosine phosphatase family. Non-receptor class 4 subfamily.</text>
</comment>
<dbReference type="Gene3D" id="2.60.40.10">
    <property type="entry name" value="Immunoglobulins"/>
    <property type="match status" value="5"/>
</dbReference>
<dbReference type="InterPro" id="IPR000242">
    <property type="entry name" value="PTP_cat"/>
</dbReference>
<feature type="domain" description="Fibronectin type-III" evidence="20">
    <location>
        <begin position="435"/>
        <end position="532"/>
    </location>
</feature>
<sequence>MILEKHLLLLVHVLCFLCARCDDDTFTSSETAIVEFTESNYDKGPTESFTCCDSTSMPSLTSQDPRSTDSLEDSTISEHSTMITRESTIEAGYSANLPTDPSEEATSISSTVGSTTQTTRTTVIDDTTTTSTMSPICDSSWPVNATEDTREVINLKEEEIGAEWVTLSWEFLCATSVSVTYFIERCDDEKNCKRIDQNDTWYNATGLDACMLYTFTVRISTGHWESKGTDLRITTKDTISEIGDVRFLNVSAVDLNSVQLTWLAPEKHTRCISNYSITQCIGQSCNETAVPVTNYIADNLEQCTQYNFTVKTVTLIVESAGANASAKTVSPILLKPQSITIIPSNFSLTVQWQPPQSGSTCLKHYRVIVTPENSSKIIVGTNTTIENLYACVLYSVFVNAVNEDDQDGHVISGKGETTPTKTGPPTLQIGDLTTTNSILVFVNITKTNNHCPVKSLVTVCNYTSSNGTGFELHSGVSFDHLDTRNPEESFISLNTTVSELSPFTEYACRSRTLNDGGSSEDSNAVTTQTLEDVPGPPKFLVTNITESQFSLAWNRPEHLPGIVEDYDIRLLWTPLFPVPTWCNPEISNTDEIMELNDTRSYDYLKAKAYRQYEVKMKARTGAGWGNYSESWMFSSKSTVSDEVTNVVCNIEPHLNDTNKLDTIVKWKMPCSLNGKLEVYNVSVHGIRDGYKNHTFSISEECADYIDNNYTCSVNLQELKGEYNYTFSVSPKILYVDAPGPVTSRHVLYPAGIPSQPDTQYVRSITINPLKAIKSTTTATILLPLFPDTNGNIKYYAIMVSELGYNEPMSARLDLKNNSWPNASSWREAMLNDFSITYQATTPLWNPYPDHVIDYGHKFKAVKFTIGTDNFCSDISSNSEKHPLYCNGPLKPDTWYHVRIRAFTEGGYADSALFVAKTDAELNVAIVIGVVFGILFLGILTTMMLLVRKCSPYVVLRRFLHSDMPGSPVPAPFTRKKFIAHCQQLVDNPGKLSNEFRLLQTLSVDLQMPTNTACLQANRKKNRYSDILPYDFSRVKLDVIDNDPNTDYINASFIKGYTGEDEYIACQGPKEETTYDFWRMVDQYNINIIVMLTQLVEKGKEKCHQYYPTIRETFRYENMTIRCTSELDYRTYTQRTLVLQKENKKRSIIQLHFKDWPDHDVPEDFDPMINFCQIMRRNISTSKGFVVVHCSAGIGRTGTLISIDILLQHLRDNKKLDVFGIVYRLRYHRINMVQRESQYAYIYNCIKQVLKNPYFLKTYKPPPVDPVYENISRNARDTANTDANLVNGLEMLKRYNRSVSTESLETIHNLFPSSNAEHQKSAINNGLRKYKSMDAIDVNIRHNIRGKARTLENIICKSLGLKDSMYKLSSQSLAQESLPLITYSNGLADAFGDSSQYATDNL</sequence>
<feature type="signal peptide" evidence="17">
    <location>
        <begin position="1"/>
        <end position="21"/>
    </location>
</feature>